<dbReference type="VEuPathDB" id="VectorBase:ISCP_009163"/>
<keyword evidence="3" id="KW-0472">Membrane</keyword>
<feature type="region of interest" description="Disordered" evidence="2">
    <location>
        <begin position="90"/>
        <end position="129"/>
    </location>
</feature>
<dbReference type="Gene3D" id="3.40.390.10">
    <property type="entry name" value="Collagenase (Catalytic Domain)"/>
    <property type="match status" value="1"/>
</dbReference>
<keyword evidence="3" id="KW-1133">Transmembrane helix</keyword>
<comment type="similarity">
    <text evidence="1">Belongs to the peptidase M13 family.</text>
</comment>
<feature type="compositionally biased region" description="Low complexity" evidence="2">
    <location>
        <begin position="95"/>
        <end position="105"/>
    </location>
</feature>
<dbReference type="AlphaFoldDB" id="B7PR25"/>
<dbReference type="VEuPathDB" id="VectorBase:ISCI019214"/>
<dbReference type="InParanoid" id="B7PR25"/>
<keyword evidence="7" id="KW-1185">Reference proteome</keyword>
<feature type="compositionally biased region" description="Polar residues" evidence="2">
    <location>
        <begin position="106"/>
        <end position="115"/>
    </location>
</feature>
<dbReference type="Pfam" id="PF05649">
    <property type="entry name" value="Peptidase_M13_N"/>
    <property type="match status" value="1"/>
</dbReference>
<evidence type="ECO:0000256" key="2">
    <source>
        <dbReference type="SAM" id="MobiDB-lite"/>
    </source>
</evidence>
<dbReference type="Gene3D" id="1.10.1380.10">
    <property type="entry name" value="Neutral endopeptidase , domain2"/>
    <property type="match status" value="1"/>
</dbReference>
<evidence type="ECO:0000256" key="1">
    <source>
        <dbReference type="ARBA" id="ARBA00007357"/>
    </source>
</evidence>
<organism>
    <name type="scientific">Ixodes scapularis</name>
    <name type="common">Black-legged tick</name>
    <name type="synonym">Deer tick</name>
    <dbReference type="NCBI Taxonomy" id="6945"/>
    <lineage>
        <taxon>Eukaryota</taxon>
        <taxon>Metazoa</taxon>
        <taxon>Ecdysozoa</taxon>
        <taxon>Arthropoda</taxon>
        <taxon>Chelicerata</taxon>
        <taxon>Arachnida</taxon>
        <taxon>Acari</taxon>
        <taxon>Parasitiformes</taxon>
        <taxon>Ixodida</taxon>
        <taxon>Ixodoidea</taxon>
        <taxon>Ixodidae</taxon>
        <taxon>Ixodinae</taxon>
        <taxon>Ixodes</taxon>
    </lineage>
</organism>
<dbReference type="OrthoDB" id="6492357at2759"/>
<dbReference type="EMBL" id="ABJB010873175">
    <property type="status" value="NOT_ANNOTATED_CDS"/>
    <property type="molecule type" value="Genomic_DNA"/>
</dbReference>
<feature type="compositionally biased region" description="Basic and acidic residues" evidence="2">
    <location>
        <begin position="118"/>
        <end position="129"/>
    </location>
</feature>
<dbReference type="EMBL" id="DS769326">
    <property type="protein sequence ID" value="EEC09047.1"/>
    <property type="molecule type" value="Genomic_DNA"/>
</dbReference>
<sequence length="759" mass="83408">MHQSAFERLQTVPHQNEVLVYYHGAGVDKAKETQRASSELIVEALPLYDPAPVADMSLMPEVLVAEEPSPSNEETMLLLHHKVKVDESLSTITESRSNASSSKSSYRTPAQSVLSHHSHSEHTRDPRCKRSYDGQLRRHQTEMVVYFLLLVAALLCLLAIADLFTRNSSRDIATPLTTESPEVATTVGVGLHSGIAARQRAQNWTIAPCRDFHGFACPVAAAHGTGDSTSALEEALLQSLRQGHSTLQPLWRECMNASLRSNAWTQFRQLLSSVSLDGWPFAANSAGRPPAAVWDAAAHLLRLTGVSALVSLAIRDHPLHRSKKIVALEPPDLLINASAAARNWTVLWHTRAAAAVLGAFGLDEPAAAQELTGVERRLALISSKRSVDWAPTGRVERMTSVFRLRHFVTQVLRRLVHVSDATELWLRDPGFTQSLLLLLDETPSRVLLNYLGFRLVVRVAPFLPEVPGSMSVLMASHLAQQLPLTENVERTCLRLAAAAQPDAALIATYATARERFDRLLSVNFSVLLRTALEARLEAPGGLFDAAVRTRALKRLRKLQPRLFFPAWVPQGRSPQQQAPLTNQGLGAFVEANARMTSLRRSVLPEARWLGSPLDSHCSRDSRSLYVPASFVESSLARLSVKASVCLLTVLLQDVPASLFNHCYPPESVVQAAAVSVSFDLFRSLQQNGSDSLWVPMRNPITFQALSPNQHFFVHLAAEMCQSPLGVNLLLGSSAHFKKAFHCKGGDAITPRKKCSVWSS</sequence>
<feature type="domain" description="Peptidase M13 N-terminal" evidence="4">
    <location>
        <begin position="245"/>
        <end position="503"/>
    </location>
</feature>
<dbReference type="Proteomes" id="UP000001555">
    <property type="component" value="Unassembled WGS sequence"/>
</dbReference>
<dbReference type="PANTHER" id="PTHR11733">
    <property type="entry name" value="ZINC METALLOPROTEASE FAMILY M13 NEPRILYSIN-RELATED"/>
    <property type="match status" value="1"/>
</dbReference>
<dbReference type="InterPro" id="IPR000718">
    <property type="entry name" value="Peptidase_M13"/>
</dbReference>
<reference evidence="5 7" key="1">
    <citation type="submission" date="2008-03" db="EMBL/GenBank/DDBJ databases">
        <title>Annotation of Ixodes scapularis.</title>
        <authorList>
            <consortium name="Ixodes scapularis Genome Project Consortium"/>
            <person name="Caler E."/>
            <person name="Hannick L.I."/>
            <person name="Bidwell S."/>
            <person name="Joardar V."/>
            <person name="Thiagarajan M."/>
            <person name="Amedeo P."/>
            <person name="Galinsky K.J."/>
            <person name="Schobel S."/>
            <person name="Inman J."/>
            <person name="Hostetler J."/>
            <person name="Miller J."/>
            <person name="Hammond M."/>
            <person name="Megy K."/>
            <person name="Lawson D."/>
            <person name="Kodira C."/>
            <person name="Sutton G."/>
            <person name="Meyer J."/>
            <person name="Hill C.A."/>
            <person name="Birren B."/>
            <person name="Nene V."/>
            <person name="Collins F."/>
            <person name="Alarcon-Chaidez F."/>
            <person name="Wikel S."/>
            <person name="Strausberg R."/>
        </authorList>
    </citation>
    <scope>NUCLEOTIDE SEQUENCE [LARGE SCALE GENOMIC DNA]</scope>
    <source>
        <strain evidence="7">Wikel</strain>
        <strain evidence="5">Wikel colony</strain>
    </source>
</reference>
<dbReference type="InterPro" id="IPR008753">
    <property type="entry name" value="Peptidase_M13_N"/>
</dbReference>
<evidence type="ECO:0000313" key="6">
    <source>
        <dbReference type="EnsemblMetazoa" id="ISCW019214-PA"/>
    </source>
</evidence>
<protein>
    <recommendedName>
        <fullName evidence="4">Peptidase M13 N-terminal domain-containing protein</fullName>
    </recommendedName>
</protein>
<dbReference type="HOGENOM" id="CLU_367339_0_0_1"/>
<evidence type="ECO:0000259" key="4">
    <source>
        <dbReference type="Pfam" id="PF05649"/>
    </source>
</evidence>
<dbReference type="SUPFAM" id="SSF55486">
    <property type="entry name" value="Metalloproteases ('zincins'), catalytic domain"/>
    <property type="match status" value="2"/>
</dbReference>
<dbReference type="PROSITE" id="PS51885">
    <property type="entry name" value="NEPRILYSIN"/>
    <property type="match status" value="1"/>
</dbReference>
<dbReference type="PaxDb" id="6945-B7PR25"/>
<dbReference type="EnsemblMetazoa" id="ISCW019214-RA">
    <property type="protein sequence ID" value="ISCW019214-PA"/>
    <property type="gene ID" value="ISCW019214"/>
</dbReference>
<evidence type="ECO:0000313" key="7">
    <source>
        <dbReference type="Proteomes" id="UP000001555"/>
    </source>
</evidence>
<evidence type="ECO:0000313" key="5">
    <source>
        <dbReference type="EMBL" id="EEC09047.1"/>
    </source>
</evidence>
<gene>
    <name evidence="5" type="ORF">IscW_ISCW019214</name>
</gene>
<feature type="transmembrane region" description="Helical" evidence="3">
    <location>
        <begin position="144"/>
        <end position="164"/>
    </location>
</feature>
<keyword evidence="3" id="KW-0812">Transmembrane</keyword>
<name>B7PR25_IXOSC</name>
<accession>B7PR25</accession>
<proteinExistence type="inferred from homology"/>
<dbReference type="InterPro" id="IPR042089">
    <property type="entry name" value="Peptidase_M13_dom_2"/>
</dbReference>
<dbReference type="PANTHER" id="PTHR11733:SF241">
    <property type="entry name" value="GH26575P-RELATED"/>
    <property type="match status" value="1"/>
</dbReference>
<dbReference type="GO" id="GO:0005886">
    <property type="term" value="C:plasma membrane"/>
    <property type="evidence" value="ECO:0000318"/>
    <property type="project" value="GO_Central"/>
</dbReference>
<evidence type="ECO:0000256" key="3">
    <source>
        <dbReference type="SAM" id="Phobius"/>
    </source>
</evidence>
<dbReference type="VEuPathDB" id="VectorBase:ISCW019214"/>
<reference evidence="6" key="2">
    <citation type="submission" date="2020-05" db="UniProtKB">
        <authorList>
            <consortium name="EnsemblMetazoa"/>
        </authorList>
    </citation>
    <scope>IDENTIFICATION</scope>
    <source>
        <strain evidence="6">wikel</strain>
    </source>
</reference>
<dbReference type="InterPro" id="IPR024079">
    <property type="entry name" value="MetalloPept_cat_dom_sf"/>
</dbReference>
<dbReference type="GO" id="GO:0004222">
    <property type="term" value="F:metalloendopeptidase activity"/>
    <property type="evidence" value="ECO:0000318"/>
    <property type="project" value="GO_Central"/>
</dbReference>
<dbReference type="GO" id="GO:0016485">
    <property type="term" value="P:protein processing"/>
    <property type="evidence" value="ECO:0000318"/>
    <property type="project" value="GO_Central"/>
</dbReference>